<feature type="compositionally biased region" description="Basic and acidic residues" evidence="1">
    <location>
        <begin position="1"/>
        <end position="13"/>
    </location>
</feature>
<dbReference type="EMBL" id="JAUMVS010000057">
    <property type="protein sequence ID" value="MDO4841858.1"/>
    <property type="molecule type" value="Genomic_DNA"/>
</dbReference>
<proteinExistence type="predicted"/>
<feature type="compositionally biased region" description="Basic and acidic residues" evidence="1">
    <location>
        <begin position="70"/>
        <end position="81"/>
    </location>
</feature>
<feature type="transmembrane region" description="Helical" evidence="2">
    <location>
        <begin position="85"/>
        <end position="108"/>
    </location>
</feature>
<reference evidence="3" key="1">
    <citation type="submission" date="2023-07" db="EMBL/GenBank/DDBJ databases">
        <title>Between Cages and Wild: Unraveling the Impact of Captivity on Animal Microbiomes and Antimicrobial Resistance.</title>
        <authorList>
            <person name="Schmartz G.P."/>
            <person name="Rehner J."/>
            <person name="Schuff M.J."/>
            <person name="Becker S.L."/>
            <person name="Kravczyk M."/>
            <person name="Gurevich A."/>
            <person name="Francke R."/>
            <person name="Mueller R."/>
            <person name="Keller V."/>
            <person name="Keller A."/>
        </authorList>
    </citation>
    <scope>NUCLEOTIDE SEQUENCE</scope>
    <source>
        <strain evidence="3">S12M_St_49</strain>
    </source>
</reference>
<protein>
    <submittedName>
        <fullName evidence="3">Uncharacterized protein</fullName>
    </submittedName>
</protein>
<name>A0AA43U619_9ACTN</name>
<evidence type="ECO:0000313" key="3">
    <source>
        <dbReference type="EMBL" id="MDO4841858.1"/>
    </source>
</evidence>
<evidence type="ECO:0000256" key="2">
    <source>
        <dbReference type="SAM" id="Phobius"/>
    </source>
</evidence>
<evidence type="ECO:0000256" key="1">
    <source>
        <dbReference type="SAM" id="MobiDB-lite"/>
    </source>
</evidence>
<accession>A0AA43U619</accession>
<organism evidence="3 4">
    <name type="scientific">Phoenicibacter congonensis</name>
    <dbReference type="NCBI Taxonomy" id="1944646"/>
    <lineage>
        <taxon>Bacteria</taxon>
        <taxon>Bacillati</taxon>
        <taxon>Actinomycetota</taxon>
        <taxon>Coriobacteriia</taxon>
        <taxon>Eggerthellales</taxon>
        <taxon>Eggerthellaceae</taxon>
        <taxon>Phoenicibacter</taxon>
    </lineage>
</organism>
<keyword evidence="2" id="KW-0472">Membrane</keyword>
<gene>
    <name evidence="3" type="ORF">Q3982_04190</name>
</gene>
<keyword evidence="2" id="KW-1133">Transmembrane helix</keyword>
<dbReference type="AlphaFoldDB" id="A0AA43U619"/>
<feature type="region of interest" description="Disordered" evidence="1">
    <location>
        <begin position="59"/>
        <end position="81"/>
    </location>
</feature>
<evidence type="ECO:0000313" key="4">
    <source>
        <dbReference type="Proteomes" id="UP001168575"/>
    </source>
</evidence>
<feature type="region of interest" description="Disordered" evidence="1">
    <location>
        <begin position="1"/>
        <end position="47"/>
    </location>
</feature>
<keyword evidence="4" id="KW-1185">Reference proteome</keyword>
<keyword evidence="2" id="KW-0812">Transmembrane</keyword>
<feature type="compositionally biased region" description="Low complexity" evidence="1">
    <location>
        <begin position="143"/>
        <end position="154"/>
    </location>
</feature>
<dbReference type="Proteomes" id="UP001168575">
    <property type="component" value="Unassembled WGS sequence"/>
</dbReference>
<feature type="compositionally biased region" description="Low complexity" evidence="1">
    <location>
        <begin position="186"/>
        <end position="205"/>
    </location>
</feature>
<feature type="compositionally biased region" description="Basic and acidic residues" evidence="1">
    <location>
        <begin position="166"/>
        <end position="180"/>
    </location>
</feature>
<feature type="region of interest" description="Disordered" evidence="1">
    <location>
        <begin position="143"/>
        <end position="212"/>
    </location>
</feature>
<comment type="caution">
    <text evidence="3">The sequence shown here is derived from an EMBL/GenBank/DDBJ whole genome shotgun (WGS) entry which is preliminary data.</text>
</comment>
<sequence length="249" mass="27279">MPKFVKNNDEFPAHAKRACVSTPENNLVEPKQAPSNEEKEENSRCKLADKTRTEALCAAEEADNATTQNAEKRKSTERKTPRDKATLFTIVLLALSLPIIQINVGAFAEIPDEVKDLGIQRITKEKLLGTSNLLKVDLNAKTTEAVTSTTTSKSTESKDEEEAEKEETKTEEANKEKQKLENQTTESAASESSSSSSSPSESAPAQKSGHYETVMVTPERVVKEVEALVCMCGASFPNVDAWQAHRPNP</sequence>